<proteinExistence type="predicted"/>
<dbReference type="RefSeq" id="WP_310018461.1">
    <property type="nucleotide sequence ID" value="NZ_JAVDUM010000004.1"/>
</dbReference>
<reference evidence="2 3" key="1">
    <citation type="submission" date="2023-07" db="EMBL/GenBank/DDBJ databases">
        <title>Sorghum-associated microbial communities from plants grown in Nebraska, USA.</title>
        <authorList>
            <person name="Schachtman D."/>
        </authorList>
    </citation>
    <scope>NUCLEOTIDE SEQUENCE [LARGE SCALE GENOMIC DNA]</scope>
    <source>
        <strain evidence="2 3">2980</strain>
    </source>
</reference>
<keyword evidence="3" id="KW-1185">Reference proteome</keyword>
<feature type="transmembrane region" description="Helical" evidence="1">
    <location>
        <begin position="31"/>
        <end position="49"/>
    </location>
</feature>
<accession>A0ABU1SCA4</accession>
<feature type="transmembrane region" description="Helical" evidence="1">
    <location>
        <begin position="5"/>
        <end position="25"/>
    </location>
</feature>
<organism evidence="2 3">
    <name type="scientific">Microbacterium resistens</name>
    <dbReference type="NCBI Taxonomy" id="156977"/>
    <lineage>
        <taxon>Bacteria</taxon>
        <taxon>Bacillati</taxon>
        <taxon>Actinomycetota</taxon>
        <taxon>Actinomycetes</taxon>
        <taxon>Micrococcales</taxon>
        <taxon>Microbacteriaceae</taxon>
        <taxon>Microbacterium</taxon>
    </lineage>
</organism>
<dbReference type="EMBL" id="JAVDUM010000004">
    <property type="protein sequence ID" value="MDR6866543.1"/>
    <property type="molecule type" value="Genomic_DNA"/>
</dbReference>
<name>A0ABU1SCA4_9MICO</name>
<dbReference type="Proteomes" id="UP001259347">
    <property type="component" value="Unassembled WGS sequence"/>
</dbReference>
<gene>
    <name evidence="2" type="ORF">J2Y69_001136</name>
</gene>
<comment type="caution">
    <text evidence="2">The sequence shown here is derived from an EMBL/GenBank/DDBJ whole genome shotgun (WGS) entry which is preliminary data.</text>
</comment>
<sequence length="62" mass="6573">MIIRFIVFGVLFLGGMLLMGIAPGLPAMQGVVFVGGILSFSLALAVMMAERGGATKRSRSWE</sequence>
<keyword evidence="1" id="KW-0812">Transmembrane</keyword>
<keyword evidence="1" id="KW-0472">Membrane</keyword>
<keyword evidence="1" id="KW-1133">Transmembrane helix</keyword>
<evidence type="ECO:0000313" key="2">
    <source>
        <dbReference type="EMBL" id="MDR6866543.1"/>
    </source>
</evidence>
<protein>
    <submittedName>
        <fullName evidence="2">Uncharacterized protein</fullName>
    </submittedName>
</protein>
<evidence type="ECO:0000313" key="3">
    <source>
        <dbReference type="Proteomes" id="UP001259347"/>
    </source>
</evidence>
<evidence type="ECO:0000256" key="1">
    <source>
        <dbReference type="SAM" id="Phobius"/>
    </source>
</evidence>